<dbReference type="RefSeq" id="WP_322456241.1">
    <property type="nucleotide sequence ID" value="NZ_CP141059.1"/>
</dbReference>
<dbReference type="Proteomes" id="UP001327225">
    <property type="component" value="Chromosome"/>
</dbReference>
<dbReference type="Gene3D" id="3.40.190.10">
    <property type="entry name" value="Periplasmic binding protein-like II"/>
    <property type="match status" value="2"/>
</dbReference>
<name>A0ABZ0ZN95_9ACTN</name>
<dbReference type="PROSITE" id="PS51257">
    <property type="entry name" value="PROKAR_LIPOPROTEIN"/>
    <property type="match status" value="1"/>
</dbReference>
<evidence type="ECO:0000256" key="2">
    <source>
        <dbReference type="ARBA" id="ARBA00022448"/>
    </source>
</evidence>
<accession>A0ABZ0ZN95</accession>
<feature type="signal peptide" evidence="3">
    <location>
        <begin position="1"/>
        <end position="25"/>
    </location>
</feature>
<keyword evidence="5" id="KW-1185">Reference proteome</keyword>
<comment type="similarity">
    <text evidence="1">Belongs to the bacterial solute-binding protein 1 family.</text>
</comment>
<feature type="chain" id="PRO_5045584884" evidence="3">
    <location>
        <begin position="26"/>
        <end position="436"/>
    </location>
</feature>
<evidence type="ECO:0000256" key="3">
    <source>
        <dbReference type="SAM" id="SignalP"/>
    </source>
</evidence>
<sequence length="436" mass="46618">MARRRRSAIALAGITTTILFTGCLAGEDDEGAGETEDGDGSVEIIGAIPEEEAVGLVKELEAFTEDTGIEVSYTASTDFTTEIRTRVSGGDPPDIALFPQPGLVTDLVDTGDALPLNDLIDTDDLEGHIVPGFLDSVTVDDEVYAVPVRMAAKSLVWYPVPEFEEAGYQVPETWADLEALQEQMRSDGETPWCLGAESGADTGWVYTDWVEEIMLRTAGPDVYDDWTSHEIPFDDDAVVEAVEQFGEIVHTEGNVRGGPDGSLNTPFGESVLPLVEDPPGCFMHRQANFITTFMPEDVQADLPANVGVFVLPGDVEGGFEGTPVLGGGDLAAALVNDSDVVEVMEFLASSDFGAEWAAEGGWLSPSVEFDTSNYATEIDQQIAELVSQADVFRFDGSDLMPAAVGAGTFWDEMVAFVGGEQDAGDAATAIEESWRD</sequence>
<protein>
    <submittedName>
        <fullName evidence="4">ABC transporter substrate-binding protein</fullName>
    </submittedName>
</protein>
<reference evidence="5" key="1">
    <citation type="submission" date="2023-12" db="EMBL/GenBank/DDBJ databases">
        <title>Novel species in genus Nocardioides.</title>
        <authorList>
            <person name="Zhou H."/>
        </authorList>
    </citation>
    <scope>NUCLEOTIDE SEQUENCE [LARGE SCALE GENOMIC DNA]</scope>
    <source>
        <strain evidence="5">HM61</strain>
    </source>
</reference>
<dbReference type="Pfam" id="PF01547">
    <property type="entry name" value="SBP_bac_1"/>
    <property type="match status" value="1"/>
</dbReference>
<dbReference type="InterPro" id="IPR050490">
    <property type="entry name" value="Bact_solute-bd_prot1"/>
</dbReference>
<gene>
    <name evidence="4" type="ORF">SHK19_17740</name>
</gene>
<dbReference type="PANTHER" id="PTHR43649">
    <property type="entry name" value="ARABINOSE-BINDING PROTEIN-RELATED"/>
    <property type="match status" value="1"/>
</dbReference>
<dbReference type="SUPFAM" id="SSF53850">
    <property type="entry name" value="Periplasmic binding protein-like II"/>
    <property type="match status" value="1"/>
</dbReference>
<dbReference type="EMBL" id="CP141059">
    <property type="protein sequence ID" value="WQQ25797.1"/>
    <property type="molecule type" value="Genomic_DNA"/>
</dbReference>
<organism evidence="4 5">
    <name type="scientific">Nocardioides bizhenqiangii</name>
    <dbReference type="NCBI Taxonomy" id="3095076"/>
    <lineage>
        <taxon>Bacteria</taxon>
        <taxon>Bacillati</taxon>
        <taxon>Actinomycetota</taxon>
        <taxon>Actinomycetes</taxon>
        <taxon>Propionibacteriales</taxon>
        <taxon>Nocardioidaceae</taxon>
        <taxon>Nocardioides</taxon>
    </lineage>
</organism>
<dbReference type="PANTHER" id="PTHR43649:SF29">
    <property type="entry name" value="OSMOPROTECTIVE COMPOUNDS-BINDING PROTEIN GGTB"/>
    <property type="match status" value="1"/>
</dbReference>
<evidence type="ECO:0000256" key="1">
    <source>
        <dbReference type="ARBA" id="ARBA00008520"/>
    </source>
</evidence>
<evidence type="ECO:0000313" key="5">
    <source>
        <dbReference type="Proteomes" id="UP001327225"/>
    </source>
</evidence>
<keyword evidence="3" id="KW-0732">Signal</keyword>
<dbReference type="InterPro" id="IPR006059">
    <property type="entry name" value="SBP"/>
</dbReference>
<proteinExistence type="inferred from homology"/>
<keyword evidence="2" id="KW-0813">Transport</keyword>
<evidence type="ECO:0000313" key="4">
    <source>
        <dbReference type="EMBL" id="WQQ25797.1"/>
    </source>
</evidence>